<organism evidence="1 2">
    <name type="scientific">Liquidambar formosana</name>
    <name type="common">Formosan gum</name>
    <dbReference type="NCBI Taxonomy" id="63359"/>
    <lineage>
        <taxon>Eukaryota</taxon>
        <taxon>Viridiplantae</taxon>
        <taxon>Streptophyta</taxon>
        <taxon>Embryophyta</taxon>
        <taxon>Tracheophyta</taxon>
        <taxon>Spermatophyta</taxon>
        <taxon>Magnoliopsida</taxon>
        <taxon>eudicotyledons</taxon>
        <taxon>Gunneridae</taxon>
        <taxon>Pentapetalae</taxon>
        <taxon>Saxifragales</taxon>
        <taxon>Altingiaceae</taxon>
        <taxon>Liquidambar</taxon>
    </lineage>
</organism>
<gene>
    <name evidence="1" type="ORF">L1049_002658</name>
</gene>
<evidence type="ECO:0000313" key="2">
    <source>
        <dbReference type="Proteomes" id="UP001415857"/>
    </source>
</evidence>
<dbReference type="AlphaFoldDB" id="A0AAP0NHU5"/>
<accession>A0AAP0NHU5</accession>
<sequence length="66" mass="7123">MALESAGNEDPNGGSQLIGYGPILECLKRRALVRGISEWFPHPLRAGIVISSKQLELQENSSLGAF</sequence>
<comment type="caution">
    <text evidence="1">The sequence shown here is derived from an EMBL/GenBank/DDBJ whole genome shotgun (WGS) entry which is preliminary data.</text>
</comment>
<dbReference type="EMBL" id="JBBPBK010000013">
    <property type="protein sequence ID" value="KAK9272287.1"/>
    <property type="molecule type" value="Genomic_DNA"/>
</dbReference>
<dbReference type="Proteomes" id="UP001415857">
    <property type="component" value="Unassembled WGS sequence"/>
</dbReference>
<name>A0AAP0NHU5_LIQFO</name>
<evidence type="ECO:0000313" key="1">
    <source>
        <dbReference type="EMBL" id="KAK9272287.1"/>
    </source>
</evidence>
<keyword evidence="2" id="KW-1185">Reference proteome</keyword>
<protein>
    <submittedName>
        <fullName evidence="1">Uncharacterized protein</fullName>
    </submittedName>
</protein>
<proteinExistence type="predicted"/>
<reference evidence="1 2" key="1">
    <citation type="journal article" date="2024" name="Plant J.">
        <title>Genome sequences and population genomics reveal climatic adaptation and genomic divergence between two closely related sweetgum species.</title>
        <authorList>
            <person name="Xu W.Q."/>
            <person name="Ren C.Q."/>
            <person name="Zhang X.Y."/>
            <person name="Comes H.P."/>
            <person name="Liu X.H."/>
            <person name="Li Y.G."/>
            <person name="Kettle C.J."/>
            <person name="Jalonen R."/>
            <person name="Gaisberger H."/>
            <person name="Ma Y.Z."/>
            <person name="Qiu Y.X."/>
        </authorList>
    </citation>
    <scope>NUCLEOTIDE SEQUENCE [LARGE SCALE GENOMIC DNA]</scope>
    <source>
        <strain evidence="1">Hangzhou</strain>
    </source>
</reference>